<reference evidence="3 4" key="1">
    <citation type="journal article" date="2018" name="Int. J. Syst. Evol. Microbiol.">
        <title>Adhaeribacter swui sp. nov., isolated from wet mud.</title>
        <authorList>
            <person name="Kim D.U."/>
            <person name="Kim K.W."/>
            <person name="Kang M.S."/>
            <person name="Kim J.Y."/>
            <person name="Jang J.H."/>
            <person name="Kim M.K."/>
        </authorList>
    </citation>
    <scope>NUCLEOTIDE SEQUENCE [LARGE SCALE GENOMIC DNA]</scope>
    <source>
        <strain evidence="3 4">KCTC 52873</strain>
    </source>
</reference>
<dbReference type="EMBL" id="CP055156">
    <property type="protein sequence ID" value="QNF31753.1"/>
    <property type="molecule type" value="Genomic_DNA"/>
</dbReference>
<accession>A0A7G7G3L9</accession>
<gene>
    <name evidence="3" type="ORF">HUW51_03080</name>
</gene>
<feature type="compositionally biased region" description="Low complexity" evidence="1">
    <location>
        <begin position="47"/>
        <end position="56"/>
    </location>
</feature>
<dbReference type="KEGG" id="aswu:HUW51_03080"/>
<dbReference type="RefSeq" id="WP_185272539.1">
    <property type="nucleotide sequence ID" value="NZ_CP055156.1"/>
</dbReference>
<protein>
    <submittedName>
        <fullName evidence="3">Uncharacterized protein</fullName>
    </submittedName>
</protein>
<evidence type="ECO:0000256" key="1">
    <source>
        <dbReference type="SAM" id="MobiDB-lite"/>
    </source>
</evidence>
<evidence type="ECO:0000313" key="3">
    <source>
        <dbReference type="EMBL" id="QNF31753.1"/>
    </source>
</evidence>
<feature type="compositionally biased region" description="Polar residues" evidence="1">
    <location>
        <begin position="28"/>
        <end position="39"/>
    </location>
</feature>
<evidence type="ECO:0000313" key="4">
    <source>
        <dbReference type="Proteomes" id="UP000515237"/>
    </source>
</evidence>
<sequence>MLHRNHRNYIFFIFLLWASWSCTAKQENQTTQPENQSADNAAKPAPSNNSSTASIDSSRLIVPGKSIGLTALQEKAEAVTARLGKPDQGDAAMGKALSTWFSKPAANAKDTTRHQTTLYFKTNMGAPNQASRVDQIRVTSPYFITTDSVHVNASLSVIQKAFPGVVKAGAYPVPKTTGKIFIYDAAAAGIAFEINEQERCVAITVHAANQQIKNNYLPLNPDIEWF</sequence>
<proteinExistence type="predicted"/>
<feature type="region of interest" description="Disordered" evidence="1">
    <location>
        <begin position="28"/>
        <end position="56"/>
    </location>
</feature>
<name>A0A7G7G3L9_9BACT</name>
<keyword evidence="4" id="KW-1185">Reference proteome</keyword>
<keyword evidence="2" id="KW-0732">Signal</keyword>
<feature type="signal peptide" evidence="2">
    <location>
        <begin position="1"/>
        <end position="24"/>
    </location>
</feature>
<organism evidence="3 4">
    <name type="scientific">Adhaeribacter swui</name>
    <dbReference type="NCBI Taxonomy" id="2086471"/>
    <lineage>
        <taxon>Bacteria</taxon>
        <taxon>Pseudomonadati</taxon>
        <taxon>Bacteroidota</taxon>
        <taxon>Cytophagia</taxon>
        <taxon>Cytophagales</taxon>
        <taxon>Hymenobacteraceae</taxon>
        <taxon>Adhaeribacter</taxon>
    </lineage>
</organism>
<feature type="chain" id="PRO_5028908041" evidence="2">
    <location>
        <begin position="25"/>
        <end position="226"/>
    </location>
</feature>
<dbReference type="AlphaFoldDB" id="A0A7G7G3L9"/>
<evidence type="ECO:0000256" key="2">
    <source>
        <dbReference type="SAM" id="SignalP"/>
    </source>
</evidence>
<dbReference type="Proteomes" id="UP000515237">
    <property type="component" value="Chromosome"/>
</dbReference>